<organism evidence="1 2">
    <name type="scientific">Trichinella spiralis</name>
    <name type="common">Trichina worm</name>
    <dbReference type="NCBI Taxonomy" id="6334"/>
    <lineage>
        <taxon>Eukaryota</taxon>
        <taxon>Metazoa</taxon>
        <taxon>Ecdysozoa</taxon>
        <taxon>Nematoda</taxon>
        <taxon>Enoplea</taxon>
        <taxon>Dorylaimia</taxon>
        <taxon>Trichinellida</taxon>
        <taxon>Trichinellidae</taxon>
        <taxon>Trichinella</taxon>
    </lineage>
</organism>
<dbReference type="EMBL" id="JYDH01001366">
    <property type="protein sequence ID" value="KRY24872.1"/>
    <property type="molecule type" value="Genomic_DNA"/>
</dbReference>
<dbReference type="AlphaFoldDB" id="A0A0V1AJ73"/>
<sequence>MLYYKNGNQEQFLLDGTSLFYGKWITFYLYETFYRQL</sequence>
<name>A0A0V1AJ73_TRISP</name>
<accession>A0A0V1AJ73</accession>
<dbReference type="InParanoid" id="A0A0V1AJ73"/>
<dbReference type="Proteomes" id="UP000054776">
    <property type="component" value="Unassembled WGS sequence"/>
</dbReference>
<proteinExistence type="predicted"/>
<evidence type="ECO:0000313" key="1">
    <source>
        <dbReference type="EMBL" id="KRY24872.1"/>
    </source>
</evidence>
<gene>
    <name evidence="1" type="ORF">T01_6354</name>
</gene>
<comment type="caution">
    <text evidence="1">The sequence shown here is derived from an EMBL/GenBank/DDBJ whole genome shotgun (WGS) entry which is preliminary data.</text>
</comment>
<protein>
    <submittedName>
        <fullName evidence="1">Uncharacterized protein</fullName>
    </submittedName>
</protein>
<reference evidence="1 2" key="1">
    <citation type="submission" date="2015-01" db="EMBL/GenBank/DDBJ databases">
        <title>Evolution of Trichinella species and genotypes.</title>
        <authorList>
            <person name="Korhonen P.K."/>
            <person name="Edoardo P."/>
            <person name="Giuseppe L.R."/>
            <person name="Gasser R.B."/>
        </authorList>
    </citation>
    <scope>NUCLEOTIDE SEQUENCE [LARGE SCALE GENOMIC DNA]</scope>
    <source>
        <strain evidence="1">ISS3</strain>
    </source>
</reference>
<keyword evidence="2" id="KW-1185">Reference proteome</keyword>
<evidence type="ECO:0000313" key="2">
    <source>
        <dbReference type="Proteomes" id="UP000054776"/>
    </source>
</evidence>